<evidence type="ECO:0000313" key="2">
    <source>
        <dbReference type="Proteomes" id="UP001140234"/>
    </source>
</evidence>
<proteinExistence type="predicted"/>
<gene>
    <name evidence="1" type="ORF">IWQ57_003555</name>
</gene>
<keyword evidence="2" id="KW-1185">Reference proteome</keyword>
<reference evidence="1" key="1">
    <citation type="submission" date="2022-07" db="EMBL/GenBank/DDBJ databases">
        <title>Phylogenomic reconstructions and comparative analyses of Kickxellomycotina fungi.</title>
        <authorList>
            <person name="Reynolds N.K."/>
            <person name="Stajich J.E."/>
            <person name="Barry K."/>
            <person name="Grigoriev I.V."/>
            <person name="Crous P."/>
            <person name="Smith M.E."/>
        </authorList>
    </citation>
    <scope>NUCLEOTIDE SEQUENCE</scope>
    <source>
        <strain evidence="1">CBS 109366</strain>
    </source>
</reference>
<organism evidence="1 2">
    <name type="scientific">Coemansia nantahalensis</name>
    <dbReference type="NCBI Taxonomy" id="2789366"/>
    <lineage>
        <taxon>Eukaryota</taxon>
        <taxon>Fungi</taxon>
        <taxon>Fungi incertae sedis</taxon>
        <taxon>Zoopagomycota</taxon>
        <taxon>Kickxellomycotina</taxon>
        <taxon>Kickxellomycetes</taxon>
        <taxon>Kickxellales</taxon>
        <taxon>Kickxellaceae</taxon>
        <taxon>Coemansia</taxon>
    </lineage>
</organism>
<sequence>MPRAAAVSYYAVRVGRRPGVYRTWAECKAQTERFPGAVHKKFPRLADAQAFSGQPASSSTEPYSVRRPESSVRRPESSGAGPERRAPLAPPPPAGETPDDTVVYTDGASSRNGQHGARAGVGVYFGCGDARNVAERLEGPRQTNQRAELTAIVRALQIADPAKRLHICTDSVYSIKCLTEWFPKWERQGWRNSAGAPVENKDLVQDALDLIRGRAGRTRFTHVRGHSGVPGNEAADRLAVAGSLQEEP</sequence>
<dbReference type="EMBL" id="JANBUJ010001187">
    <property type="protein sequence ID" value="KAJ2768390.1"/>
    <property type="molecule type" value="Genomic_DNA"/>
</dbReference>
<protein>
    <submittedName>
        <fullName evidence="1">Uncharacterized protein</fullName>
    </submittedName>
</protein>
<evidence type="ECO:0000313" key="1">
    <source>
        <dbReference type="EMBL" id="KAJ2768390.1"/>
    </source>
</evidence>
<dbReference type="Proteomes" id="UP001140234">
    <property type="component" value="Unassembled WGS sequence"/>
</dbReference>
<accession>A0ACC1JVZ9</accession>
<comment type="caution">
    <text evidence="1">The sequence shown here is derived from an EMBL/GenBank/DDBJ whole genome shotgun (WGS) entry which is preliminary data.</text>
</comment>
<name>A0ACC1JVZ9_9FUNG</name>